<dbReference type="RefSeq" id="WP_144996190.1">
    <property type="nucleotide sequence ID" value="NZ_CP036281.1"/>
</dbReference>
<evidence type="ECO:0000313" key="1">
    <source>
        <dbReference type="EMBL" id="QDU80961.1"/>
    </source>
</evidence>
<protein>
    <recommendedName>
        <fullName evidence="3">DUF1501 domain-containing protein</fullName>
    </recommendedName>
</protein>
<keyword evidence="2" id="KW-1185">Reference proteome</keyword>
<evidence type="ECO:0000313" key="2">
    <source>
        <dbReference type="Proteomes" id="UP000317178"/>
    </source>
</evidence>
<dbReference type="OrthoDB" id="127333at2"/>
<reference evidence="1 2" key="1">
    <citation type="submission" date="2019-02" db="EMBL/GenBank/DDBJ databases">
        <title>Deep-cultivation of Planctomycetes and their phenomic and genomic characterization uncovers novel biology.</title>
        <authorList>
            <person name="Wiegand S."/>
            <person name="Jogler M."/>
            <person name="Boedeker C."/>
            <person name="Pinto D."/>
            <person name="Vollmers J."/>
            <person name="Rivas-Marin E."/>
            <person name="Kohn T."/>
            <person name="Peeters S.H."/>
            <person name="Heuer A."/>
            <person name="Rast P."/>
            <person name="Oberbeckmann S."/>
            <person name="Bunk B."/>
            <person name="Jeske O."/>
            <person name="Meyerdierks A."/>
            <person name="Storesund J.E."/>
            <person name="Kallscheuer N."/>
            <person name="Luecker S."/>
            <person name="Lage O.M."/>
            <person name="Pohl T."/>
            <person name="Merkel B.J."/>
            <person name="Hornburger P."/>
            <person name="Mueller R.-W."/>
            <person name="Bruemmer F."/>
            <person name="Labrenz M."/>
            <person name="Spormann A.M."/>
            <person name="Op den Camp H."/>
            <person name="Overmann J."/>
            <person name="Amann R."/>
            <person name="Jetten M.S.M."/>
            <person name="Mascher T."/>
            <person name="Medema M.H."/>
            <person name="Devos D.P."/>
            <person name="Kaster A.-K."/>
            <person name="Ovreas L."/>
            <person name="Rohde M."/>
            <person name="Galperin M.Y."/>
            <person name="Jogler C."/>
        </authorList>
    </citation>
    <scope>NUCLEOTIDE SEQUENCE [LARGE SCALE GENOMIC DNA]</scope>
    <source>
        <strain evidence="1 2">Pla110</strain>
    </source>
</reference>
<gene>
    <name evidence="1" type="ORF">Pla110_26970</name>
</gene>
<dbReference type="PANTHER" id="PTHR43737">
    <property type="entry name" value="BLL7424 PROTEIN"/>
    <property type="match status" value="1"/>
</dbReference>
<proteinExistence type="predicted"/>
<dbReference type="PANTHER" id="PTHR43737:SF1">
    <property type="entry name" value="DUF1501 DOMAIN-CONTAINING PROTEIN"/>
    <property type="match status" value="1"/>
</dbReference>
<dbReference type="InterPro" id="IPR010869">
    <property type="entry name" value="DUF1501"/>
</dbReference>
<sequence>MSGIGPSLHPRFNRRSVLQAGSIGLMSLGMNHISALREASASPVLPEIKAKNVIYLFLSGGLGQHESFDMKPEAPADVRGEFRPIPTSVPGIDICEHLPLLAQRAKHWSLVRSLTHKYNEHSEGHVIMLTGRNTLPPTFNASKPMPGDWPSIVSVAGSLLPQSNNLPPAVVLPQKLIHSSGRVIPGQFAGVMGPRHDPWFIEASPFHPKTKGAYPVYEFNHQKGPMHTAGLKYQAPNLALSEEMTQPRLMKRMDLLKNIENQRRRWDQEASTRSFDRYRQGVISLLTDKKVHEVFDVTNADEKTLERYGRHSFGWSCLMARRLVEYGVNLVQVNLGGNESWDTHGNMFPHLKNQLFPPTDQAVSALLDDLSESGLLDETLVVMAGEFGRTPKISHLPQHYDLPGRDHWGACQSILLAGGGITGGTVVGASDKHGAYPVSDPQTPESFAATIYNALGLPPTAAWHDDADRPHHIYHADPIPGLLV</sequence>
<dbReference type="AlphaFoldDB" id="A0A518CP05"/>
<organism evidence="1 2">
    <name type="scientific">Polystyrenella longa</name>
    <dbReference type="NCBI Taxonomy" id="2528007"/>
    <lineage>
        <taxon>Bacteria</taxon>
        <taxon>Pseudomonadati</taxon>
        <taxon>Planctomycetota</taxon>
        <taxon>Planctomycetia</taxon>
        <taxon>Planctomycetales</taxon>
        <taxon>Planctomycetaceae</taxon>
        <taxon>Polystyrenella</taxon>
    </lineage>
</organism>
<name>A0A518CP05_9PLAN</name>
<dbReference type="InterPro" id="IPR017850">
    <property type="entry name" value="Alkaline_phosphatase_core_sf"/>
</dbReference>
<dbReference type="KEGG" id="plon:Pla110_26970"/>
<evidence type="ECO:0008006" key="3">
    <source>
        <dbReference type="Google" id="ProtNLM"/>
    </source>
</evidence>
<dbReference type="Proteomes" id="UP000317178">
    <property type="component" value="Chromosome"/>
</dbReference>
<accession>A0A518CP05</accession>
<dbReference type="EMBL" id="CP036281">
    <property type="protein sequence ID" value="QDU80961.1"/>
    <property type="molecule type" value="Genomic_DNA"/>
</dbReference>
<dbReference type="Pfam" id="PF07394">
    <property type="entry name" value="DUF1501"/>
    <property type="match status" value="1"/>
</dbReference>
<dbReference type="SUPFAM" id="SSF53649">
    <property type="entry name" value="Alkaline phosphatase-like"/>
    <property type="match status" value="1"/>
</dbReference>